<proteinExistence type="predicted"/>
<accession>A0A3M7R8Z6</accession>
<reference evidence="1 2" key="1">
    <citation type="journal article" date="2018" name="Sci. Rep.">
        <title>Genomic signatures of local adaptation to the degree of environmental predictability in rotifers.</title>
        <authorList>
            <person name="Franch-Gras L."/>
            <person name="Hahn C."/>
            <person name="Garcia-Roger E.M."/>
            <person name="Carmona M.J."/>
            <person name="Serra M."/>
            <person name="Gomez A."/>
        </authorList>
    </citation>
    <scope>NUCLEOTIDE SEQUENCE [LARGE SCALE GENOMIC DNA]</scope>
    <source>
        <strain evidence="1">HYR1</strain>
    </source>
</reference>
<comment type="caution">
    <text evidence="1">The sequence shown here is derived from an EMBL/GenBank/DDBJ whole genome shotgun (WGS) entry which is preliminary data.</text>
</comment>
<evidence type="ECO:0000313" key="1">
    <source>
        <dbReference type="EMBL" id="RNA19939.1"/>
    </source>
</evidence>
<organism evidence="1 2">
    <name type="scientific">Brachionus plicatilis</name>
    <name type="common">Marine rotifer</name>
    <name type="synonym">Brachionus muelleri</name>
    <dbReference type="NCBI Taxonomy" id="10195"/>
    <lineage>
        <taxon>Eukaryota</taxon>
        <taxon>Metazoa</taxon>
        <taxon>Spiralia</taxon>
        <taxon>Gnathifera</taxon>
        <taxon>Rotifera</taxon>
        <taxon>Eurotatoria</taxon>
        <taxon>Monogononta</taxon>
        <taxon>Pseudotrocha</taxon>
        <taxon>Ploima</taxon>
        <taxon>Brachionidae</taxon>
        <taxon>Brachionus</taxon>
    </lineage>
</organism>
<name>A0A3M7R8Z6_BRAPC</name>
<evidence type="ECO:0000313" key="2">
    <source>
        <dbReference type="Proteomes" id="UP000276133"/>
    </source>
</evidence>
<dbReference type="EMBL" id="REGN01003942">
    <property type="protein sequence ID" value="RNA19939.1"/>
    <property type="molecule type" value="Genomic_DNA"/>
</dbReference>
<sequence length="312" mass="35814">MPKRFSKIWPAISRSVCLVAGLGKVGLFKNGPQTVGQFTDGLKCGLPLANCSSCAIKLNRIFSFSIRMSLSEISNEVESLSSLSQSSQSLPKVDLAFNKSLSNESIFTKKSFSFENQNRSLDLSNDDHLSTDQHSDQVEIGLPKILKFTNKISRIASRLSFDKYFDDEIVNQTQNFFRHTLDEYLNGEIICQFCQKSTFNWEDSNNCCSDYKEYVEGLIEHNRFQEALRQSITIDNFRSTAYMEEIKKKKALIQKRIFEIKKLERNVIKPKFKIKFDKPIRYNKVVKKQSIKPNESAAILTINKTTREPISL</sequence>
<protein>
    <submittedName>
        <fullName evidence="1">Uncharacterized protein</fullName>
    </submittedName>
</protein>
<dbReference type="AlphaFoldDB" id="A0A3M7R8Z6"/>
<gene>
    <name evidence="1" type="ORF">BpHYR1_028693</name>
</gene>
<keyword evidence="2" id="KW-1185">Reference proteome</keyword>
<dbReference type="Proteomes" id="UP000276133">
    <property type="component" value="Unassembled WGS sequence"/>
</dbReference>